<organism evidence="1 2">
    <name type="scientific">Microbacterium bovistercoris</name>
    <dbReference type="NCBI Taxonomy" id="2293570"/>
    <lineage>
        <taxon>Bacteria</taxon>
        <taxon>Bacillati</taxon>
        <taxon>Actinomycetota</taxon>
        <taxon>Actinomycetes</taxon>
        <taxon>Micrococcales</taxon>
        <taxon>Microbacteriaceae</taxon>
        <taxon>Microbacterium</taxon>
    </lineage>
</organism>
<reference evidence="1 2" key="1">
    <citation type="submission" date="2018-08" db="EMBL/GenBank/DDBJ databases">
        <title>Isolation, diversity and antifungal activity of Actinobacteria from cow dung.</title>
        <authorList>
            <person name="Ling L."/>
        </authorList>
    </citation>
    <scope>NUCLEOTIDE SEQUENCE [LARGE SCALE GENOMIC DNA]</scope>
    <source>
        <strain evidence="1 2">NEAU-LLE</strain>
    </source>
</reference>
<proteinExistence type="predicted"/>
<protein>
    <recommendedName>
        <fullName evidence="3">HEAT repeat domain-containing protein</fullName>
    </recommendedName>
</protein>
<sequence length="193" mass="21603">MSLERELGEMGYPYASLAELRRSGVRYRAAVPVLLSYLTPRTDLKTLEEVIRALSVSWAKPDAVAPMISMFRNVDDPKELGVRWTVGNALDVLWDDSHFDELAELAMDRSYGRAREMLVLGMRRSKDPRAADILVGLLDDPSVNGHAVEALQKLAVPQARKGLEGMLGDERAWVRRSARRALEKLDRRGADTA</sequence>
<evidence type="ECO:0000313" key="2">
    <source>
        <dbReference type="Proteomes" id="UP000262172"/>
    </source>
</evidence>
<dbReference type="EMBL" id="QUAB01000003">
    <property type="protein sequence ID" value="REJ08916.1"/>
    <property type="molecule type" value="Genomic_DNA"/>
</dbReference>
<accession>A0A371NYJ5</accession>
<dbReference type="Proteomes" id="UP000262172">
    <property type="component" value="Unassembled WGS sequence"/>
</dbReference>
<gene>
    <name evidence="1" type="ORF">DY023_00155</name>
</gene>
<dbReference type="InterPro" id="IPR016024">
    <property type="entry name" value="ARM-type_fold"/>
</dbReference>
<dbReference type="InterPro" id="IPR011989">
    <property type="entry name" value="ARM-like"/>
</dbReference>
<name>A0A371NYJ5_9MICO</name>
<comment type="caution">
    <text evidence="1">The sequence shown here is derived from an EMBL/GenBank/DDBJ whole genome shotgun (WGS) entry which is preliminary data.</text>
</comment>
<dbReference type="AlphaFoldDB" id="A0A371NYJ5"/>
<evidence type="ECO:0008006" key="3">
    <source>
        <dbReference type="Google" id="ProtNLM"/>
    </source>
</evidence>
<dbReference type="Pfam" id="PF13646">
    <property type="entry name" value="HEAT_2"/>
    <property type="match status" value="1"/>
</dbReference>
<keyword evidence="2" id="KW-1185">Reference proteome</keyword>
<dbReference type="SUPFAM" id="SSF48371">
    <property type="entry name" value="ARM repeat"/>
    <property type="match status" value="1"/>
</dbReference>
<evidence type="ECO:0000313" key="1">
    <source>
        <dbReference type="EMBL" id="REJ08916.1"/>
    </source>
</evidence>
<dbReference type="Gene3D" id="1.25.10.10">
    <property type="entry name" value="Leucine-rich Repeat Variant"/>
    <property type="match status" value="1"/>
</dbReference>